<evidence type="ECO:0000256" key="5">
    <source>
        <dbReference type="ARBA" id="ARBA00012518"/>
    </source>
</evidence>
<dbReference type="InterPro" id="IPR036318">
    <property type="entry name" value="FAD-bd_PCMH-like_sf"/>
</dbReference>
<comment type="caution">
    <text evidence="19">The sequence shown here is derived from an EMBL/GenBank/DDBJ whole genome shotgun (WGS) entry which is preliminary data.</text>
</comment>
<dbReference type="SUPFAM" id="SSF56176">
    <property type="entry name" value="FAD-binding/transporter-associated domain-like"/>
    <property type="match status" value="1"/>
</dbReference>
<evidence type="ECO:0000313" key="19">
    <source>
        <dbReference type="EMBL" id="PIY95807.1"/>
    </source>
</evidence>
<evidence type="ECO:0000256" key="17">
    <source>
        <dbReference type="NCBIfam" id="TIGR00179"/>
    </source>
</evidence>
<dbReference type="PANTHER" id="PTHR21071">
    <property type="entry name" value="UDP-N-ACETYLENOLPYRUVOYLGLUCOSAMINE REDUCTASE"/>
    <property type="match status" value="1"/>
</dbReference>
<name>A0A2M7RGX0_9BACT</name>
<keyword evidence="10" id="KW-0521">NADP</keyword>
<feature type="domain" description="FAD-binding PCMH-type" evidence="18">
    <location>
        <begin position="1"/>
        <end position="141"/>
    </location>
</feature>
<dbReference type="GO" id="GO:0009252">
    <property type="term" value="P:peptidoglycan biosynthetic process"/>
    <property type="evidence" value="ECO:0007669"/>
    <property type="project" value="UniProtKB-UniRule"/>
</dbReference>
<keyword evidence="11" id="KW-0133">Cell shape</keyword>
<dbReference type="Pfam" id="PF02873">
    <property type="entry name" value="MurB_C"/>
    <property type="match status" value="1"/>
</dbReference>
<comment type="function">
    <text evidence="2">Cell wall formation.</text>
</comment>
<dbReference type="EMBL" id="PFMD01000066">
    <property type="protein sequence ID" value="PIY95807.1"/>
    <property type="molecule type" value="Genomic_DNA"/>
</dbReference>
<accession>A0A2M7RGX0</accession>
<evidence type="ECO:0000259" key="18">
    <source>
        <dbReference type="PROSITE" id="PS51387"/>
    </source>
</evidence>
<evidence type="ECO:0000256" key="12">
    <source>
        <dbReference type="ARBA" id="ARBA00022984"/>
    </source>
</evidence>
<dbReference type="EC" id="1.3.1.98" evidence="5 17"/>
<dbReference type="Proteomes" id="UP000230779">
    <property type="component" value="Unassembled WGS sequence"/>
</dbReference>
<dbReference type="AlphaFoldDB" id="A0A2M7RGX0"/>
<dbReference type="GO" id="GO:0005829">
    <property type="term" value="C:cytosol"/>
    <property type="evidence" value="ECO:0007669"/>
    <property type="project" value="TreeGrafter"/>
</dbReference>
<evidence type="ECO:0000256" key="15">
    <source>
        <dbReference type="ARBA" id="ARBA00023316"/>
    </source>
</evidence>
<sequence length="268" mass="29212">AKELNLPFFILARGSNVLISDSGFRGLVIHNKARQCRIEENSIIADSGINLSQLANFAKDNSLTGIEFAAGIPGSLGGAIRGNAGAWGKQMKDFVIKVSAITEQGVLLERGNKECEFGYRESVFKHNSEVILSAELKLQNGKKEEIAKEIDRVVGEKVKKQEFKLPSAGCVFKNPFVNFSESELKQKKIDPGVVRPGGKIPAAYLIEEAGLKGKRIGDAVVSDLHANFIVNTGNATAENVLILIGIIKQKIRTQFGIQLQEEIQYVGF</sequence>
<keyword evidence="9" id="KW-0274">FAD</keyword>
<dbReference type="Pfam" id="PF01565">
    <property type="entry name" value="FAD_binding_4"/>
    <property type="match status" value="1"/>
</dbReference>
<dbReference type="PROSITE" id="PS51387">
    <property type="entry name" value="FAD_PCMH"/>
    <property type="match status" value="1"/>
</dbReference>
<comment type="pathway">
    <text evidence="4">Cell wall biogenesis; peptidoglycan biosynthesis.</text>
</comment>
<dbReference type="GO" id="GO:0008360">
    <property type="term" value="P:regulation of cell shape"/>
    <property type="evidence" value="ECO:0007669"/>
    <property type="project" value="UniProtKB-KW"/>
</dbReference>
<evidence type="ECO:0000256" key="7">
    <source>
        <dbReference type="ARBA" id="ARBA00022618"/>
    </source>
</evidence>
<dbReference type="InterPro" id="IPR016169">
    <property type="entry name" value="FAD-bd_PCMH_sub2"/>
</dbReference>
<comment type="cofactor">
    <cofactor evidence="1">
        <name>FAD</name>
        <dbReference type="ChEBI" id="CHEBI:57692"/>
    </cofactor>
</comment>
<protein>
    <recommendedName>
        <fullName evidence="5 17">UDP-N-acetylmuramate dehydrogenase</fullName>
        <ecNumber evidence="5 17">1.3.1.98</ecNumber>
    </recommendedName>
</protein>
<evidence type="ECO:0000256" key="9">
    <source>
        <dbReference type="ARBA" id="ARBA00022827"/>
    </source>
</evidence>
<dbReference type="GO" id="GO:0071949">
    <property type="term" value="F:FAD binding"/>
    <property type="evidence" value="ECO:0007669"/>
    <property type="project" value="InterPro"/>
</dbReference>
<comment type="subcellular location">
    <subcellularLocation>
        <location evidence="3">Cytoplasm</location>
    </subcellularLocation>
</comment>
<dbReference type="SUPFAM" id="SSF56194">
    <property type="entry name" value="Uridine diphospho-N-Acetylenolpyruvylglucosamine reductase, MurB, C-terminal domain"/>
    <property type="match status" value="1"/>
</dbReference>
<dbReference type="GO" id="GO:0071555">
    <property type="term" value="P:cell wall organization"/>
    <property type="evidence" value="ECO:0007669"/>
    <property type="project" value="UniProtKB-KW"/>
</dbReference>
<dbReference type="InterPro" id="IPR003170">
    <property type="entry name" value="MurB"/>
</dbReference>
<dbReference type="HAMAP" id="MF_00037">
    <property type="entry name" value="MurB"/>
    <property type="match status" value="1"/>
</dbReference>
<evidence type="ECO:0000256" key="4">
    <source>
        <dbReference type="ARBA" id="ARBA00004752"/>
    </source>
</evidence>
<keyword evidence="14" id="KW-0131">Cell cycle</keyword>
<dbReference type="InterPro" id="IPR016166">
    <property type="entry name" value="FAD-bd_PCMH"/>
</dbReference>
<comment type="catalytic activity">
    <reaction evidence="16">
        <text>UDP-N-acetyl-alpha-D-muramate + NADP(+) = UDP-N-acetyl-3-O-(1-carboxyvinyl)-alpha-D-glucosamine + NADPH + H(+)</text>
        <dbReference type="Rhea" id="RHEA:12248"/>
        <dbReference type="ChEBI" id="CHEBI:15378"/>
        <dbReference type="ChEBI" id="CHEBI:57783"/>
        <dbReference type="ChEBI" id="CHEBI:58349"/>
        <dbReference type="ChEBI" id="CHEBI:68483"/>
        <dbReference type="ChEBI" id="CHEBI:70757"/>
        <dbReference type="EC" id="1.3.1.98"/>
    </reaction>
</comment>
<gene>
    <name evidence="19" type="ORF">COY66_05740</name>
</gene>
<keyword evidence="8" id="KW-0285">Flavoprotein</keyword>
<dbReference type="InterPro" id="IPR036635">
    <property type="entry name" value="MurB_C_sf"/>
</dbReference>
<evidence type="ECO:0000256" key="8">
    <source>
        <dbReference type="ARBA" id="ARBA00022630"/>
    </source>
</evidence>
<dbReference type="InterPro" id="IPR006094">
    <property type="entry name" value="Oxid_FAD_bind_N"/>
</dbReference>
<keyword evidence="12" id="KW-0573">Peptidoglycan synthesis</keyword>
<keyword evidence="15" id="KW-0961">Cell wall biogenesis/degradation</keyword>
<dbReference type="NCBIfam" id="NF010480">
    <property type="entry name" value="PRK13905.1"/>
    <property type="match status" value="1"/>
</dbReference>
<evidence type="ECO:0000256" key="3">
    <source>
        <dbReference type="ARBA" id="ARBA00004496"/>
    </source>
</evidence>
<evidence type="ECO:0000313" key="20">
    <source>
        <dbReference type="Proteomes" id="UP000230779"/>
    </source>
</evidence>
<evidence type="ECO:0000256" key="10">
    <source>
        <dbReference type="ARBA" id="ARBA00022857"/>
    </source>
</evidence>
<dbReference type="Gene3D" id="3.90.78.10">
    <property type="entry name" value="UDP-N-acetylenolpyruvoylglucosamine reductase, C-terminal domain"/>
    <property type="match status" value="1"/>
</dbReference>
<evidence type="ECO:0000256" key="13">
    <source>
        <dbReference type="ARBA" id="ARBA00023002"/>
    </source>
</evidence>
<evidence type="ECO:0000256" key="14">
    <source>
        <dbReference type="ARBA" id="ARBA00023306"/>
    </source>
</evidence>
<dbReference type="InterPro" id="IPR016167">
    <property type="entry name" value="FAD-bd_PCMH_sub1"/>
</dbReference>
<dbReference type="InterPro" id="IPR011601">
    <property type="entry name" value="MurB_C"/>
</dbReference>
<evidence type="ECO:0000256" key="6">
    <source>
        <dbReference type="ARBA" id="ARBA00022490"/>
    </source>
</evidence>
<dbReference type="GO" id="GO:0051301">
    <property type="term" value="P:cell division"/>
    <property type="evidence" value="ECO:0007669"/>
    <property type="project" value="UniProtKB-KW"/>
</dbReference>
<keyword evidence="7" id="KW-0132">Cell division</keyword>
<dbReference type="Gene3D" id="3.30.465.10">
    <property type="match status" value="1"/>
</dbReference>
<reference evidence="19 20" key="1">
    <citation type="submission" date="2017-09" db="EMBL/GenBank/DDBJ databases">
        <title>Depth-based differentiation of microbial function through sediment-hosted aquifers and enrichment of novel symbionts in the deep terrestrial subsurface.</title>
        <authorList>
            <person name="Probst A.J."/>
            <person name="Ladd B."/>
            <person name="Jarett J.K."/>
            <person name="Geller-Mcgrath D.E."/>
            <person name="Sieber C.M."/>
            <person name="Emerson J.B."/>
            <person name="Anantharaman K."/>
            <person name="Thomas B.C."/>
            <person name="Malmstrom R."/>
            <person name="Stieglmeier M."/>
            <person name="Klingl A."/>
            <person name="Woyke T."/>
            <person name="Ryan C.M."/>
            <person name="Banfield J.F."/>
        </authorList>
    </citation>
    <scope>NUCLEOTIDE SEQUENCE [LARGE SCALE GENOMIC DNA]</scope>
    <source>
        <strain evidence="19">CG_4_10_14_0_8_um_filter_42_10</strain>
    </source>
</reference>
<dbReference type="NCBIfam" id="TIGR00179">
    <property type="entry name" value="murB"/>
    <property type="match status" value="1"/>
</dbReference>
<keyword evidence="13" id="KW-0560">Oxidoreductase</keyword>
<dbReference type="UniPathway" id="UPA00219"/>
<evidence type="ECO:0000256" key="2">
    <source>
        <dbReference type="ARBA" id="ARBA00003921"/>
    </source>
</evidence>
<keyword evidence="6" id="KW-0963">Cytoplasm</keyword>
<dbReference type="GO" id="GO:0008762">
    <property type="term" value="F:UDP-N-acetylmuramate dehydrogenase activity"/>
    <property type="evidence" value="ECO:0007669"/>
    <property type="project" value="UniProtKB-UniRule"/>
</dbReference>
<feature type="non-terminal residue" evidence="19">
    <location>
        <position position="1"/>
    </location>
</feature>
<evidence type="ECO:0000256" key="16">
    <source>
        <dbReference type="ARBA" id="ARBA00048914"/>
    </source>
</evidence>
<proteinExistence type="inferred from homology"/>
<evidence type="ECO:0000256" key="11">
    <source>
        <dbReference type="ARBA" id="ARBA00022960"/>
    </source>
</evidence>
<organism evidence="19 20">
    <name type="scientific">Candidatus Kerfeldbacteria bacterium CG_4_10_14_0_8_um_filter_42_10</name>
    <dbReference type="NCBI Taxonomy" id="2014248"/>
    <lineage>
        <taxon>Bacteria</taxon>
        <taxon>Candidatus Kerfeldiibacteriota</taxon>
    </lineage>
</organism>
<evidence type="ECO:0000256" key="1">
    <source>
        <dbReference type="ARBA" id="ARBA00001974"/>
    </source>
</evidence>
<dbReference type="PANTHER" id="PTHR21071:SF4">
    <property type="entry name" value="UDP-N-ACETYLENOLPYRUVOYLGLUCOSAMINE REDUCTASE"/>
    <property type="match status" value="1"/>
</dbReference>
<dbReference type="Gene3D" id="3.30.43.10">
    <property type="entry name" value="Uridine Diphospho-n-acetylenolpyruvylglucosamine Reductase, domain 2"/>
    <property type="match status" value="1"/>
</dbReference>